<keyword evidence="3" id="KW-1185">Reference proteome</keyword>
<dbReference type="OrthoDB" id="2965677at2"/>
<protein>
    <recommendedName>
        <fullName evidence="4">ABC-2 type transport system permease protein</fullName>
    </recommendedName>
</protein>
<evidence type="ECO:0000313" key="3">
    <source>
        <dbReference type="Proteomes" id="UP000199300"/>
    </source>
</evidence>
<feature type="transmembrane region" description="Helical" evidence="1">
    <location>
        <begin position="164"/>
        <end position="184"/>
    </location>
</feature>
<dbReference type="EMBL" id="FODJ01000001">
    <property type="protein sequence ID" value="SEN56665.1"/>
    <property type="molecule type" value="Genomic_DNA"/>
</dbReference>
<evidence type="ECO:0000313" key="2">
    <source>
        <dbReference type="EMBL" id="SEN56665.1"/>
    </source>
</evidence>
<keyword evidence="1" id="KW-0812">Transmembrane</keyword>
<keyword evidence="1" id="KW-0472">Membrane</keyword>
<feature type="transmembrane region" description="Helical" evidence="1">
    <location>
        <begin position="101"/>
        <end position="123"/>
    </location>
</feature>
<name>A0A1H8HKW9_9BACI</name>
<evidence type="ECO:0008006" key="4">
    <source>
        <dbReference type="Google" id="ProtNLM"/>
    </source>
</evidence>
<organism evidence="2 3">
    <name type="scientific">Amphibacillus marinus</name>
    <dbReference type="NCBI Taxonomy" id="872970"/>
    <lineage>
        <taxon>Bacteria</taxon>
        <taxon>Bacillati</taxon>
        <taxon>Bacillota</taxon>
        <taxon>Bacilli</taxon>
        <taxon>Bacillales</taxon>
        <taxon>Bacillaceae</taxon>
        <taxon>Amphibacillus</taxon>
    </lineage>
</organism>
<feature type="transmembrane region" description="Helical" evidence="1">
    <location>
        <begin position="46"/>
        <end position="68"/>
    </location>
</feature>
<feature type="transmembrane region" description="Helical" evidence="1">
    <location>
        <begin position="135"/>
        <end position="157"/>
    </location>
</feature>
<accession>A0A1H8HKW9</accession>
<proteinExistence type="predicted"/>
<dbReference type="AlphaFoldDB" id="A0A1H8HKW9"/>
<feature type="transmembrane region" description="Helical" evidence="1">
    <location>
        <begin position="240"/>
        <end position="258"/>
    </location>
</feature>
<dbReference type="Proteomes" id="UP000199300">
    <property type="component" value="Unassembled WGS sequence"/>
</dbReference>
<feature type="transmembrane region" description="Helical" evidence="1">
    <location>
        <begin position="7"/>
        <end position="26"/>
    </location>
</feature>
<gene>
    <name evidence="2" type="ORF">SAMN04488134_101372</name>
</gene>
<reference evidence="2 3" key="1">
    <citation type="submission" date="2016-10" db="EMBL/GenBank/DDBJ databases">
        <authorList>
            <person name="de Groot N.N."/>
        </authorList>
    </citation>
    <scope>NUCLEOTIDE SEQUENCE [LARGE SCALE GENOMIC DNA]</scope>
    <source>
        <strain evidence="2 3">CGMCC 1.10434</strain>
    </source>
</reference>
<dbReference type="STRING" id="872970.SAMN04488134_101372"/>
<dbReference type="RefSeq" id="WP_091494140.1">
    <property type="nucleotide sequence ID" value="NZ_FODJ01000001.1"/>
</dbReference>
<evidence type="ECO:0000256" key="1">
    <source>
        <dbReference type="SAM" id="Phobius"/>
    </source>
</evidence>
<keyword evidence="1" id="KW-1133">Transmembrane helix</keyword>
<sequence length="273" mass="31482">MALAIRKCLIIAIGLGFIESFVFFTMEGTVNWSDIILHFGFSEIEIIFVYLIELSIRLLPIILFQAFFGTYIYQRFCSASVYYFSRCPNRIRWFLKEASKLYLLAFIYPFLMVLTTIVVVPFIKTIHFDHVAVLIFIYYLLIHSMWLFITTLMINVLSIKFDSGLGFVIVTGLQITSVTLMLLWEKVWPLVDNPSVAFHSLLLKFNPIAHLILPWHSSKNADINNLINQYNLSFDLNESVLLFLLLSSMALGLGCLIIKQQEWIVLNRESGGI</sequence>